<name>A0AAD8HFS6_9APIA</name>
<feature type="domain" description="Peptidase A1" evidence="8">
    <location>
        <begin position="59"/>
        <end position="417"/>
    </location>
</feature>
<evidence type="ECO:0000256" key="5">
    <source>
        <dbReference type="ARBA" id="ARBA00023180"/>
    </source>
</evidence>
<dbReference type="PANTHER" id="PTHR47965:SF77">
    <property type="entry name" value="ASPARTIC PROTEINASE PCS1"/>
    <property type="match status" value="1"/>
</dbReference>
<dbReference type="InterPro" id="IPR001461">
    <property type="entry name" value="Aspartic_peptidase_A1"/>
</dbReference>
<dbReference type="AlphaFoldDB" id="A0AAD8HFS6"/>
<dbReference type="CDD" id="cd05476">
    <property type="entry name" value="pepsin_A_like_plant"/>
    <property type="match status" value="1"/>
</dbReference>
<evidence type="ECO:0000256" key="1">
    <source>
        <dbReference type="ARBA" id="ARBA00007447"/>
    </source>
</evidence>
<dbReference type="EMBL" id="JAUIZM010000009">
    <property type="protein sequence ID" value="KAK1365428.1"/>
    <property type="molecule type" value="Genomic_DNA"/>
</dbReference>
<protein>
    <submittedName>
        <fullName evidence="9">Aspartic proteinase PCS1</fullName>
    </submittedName>
</protein>
<comment type="caution">
    <text evidence="9">The sequence shown here is derived from an EMBL/GenBank/DDBJ whole genome shotgun (WGS) entry which is preliminary data.</text>
</comment>
<keyword evidence="10" id="KW-1185">Reference proteome</keyword>
<dbReference type="InterPro" id="IPR032799">
    <property type="entry name" value="TAXi_C"/>
</dbReference>
<gene>
    <name evidence="9" type="ORF">POM88_040989</name>
</gene>
<evidence type="ECO:0000256" key="2">
    <source>
        <dbReference type="ARBA" id="ARBA00022670"/>
    </source>
</evidence>
<proteinExistence type="inferred from homology"/>
<evidence type="ECO:0000313" key="9">
    <source>
        <dbReference type="EMBL" id="KAK1365428.1"/>
    </source>
</evidence>
<evidence type="ECO:0000256" key="7">
    <source>
        <dbReference type="RuleBase" id="RU000454"/>
    </source>
</evidence>
<dbReference type="InterPro" id="IPR001969">
    <property type="entry name" value="Aspartic_peptidase_AS"/>
</dbReference>
<dbReference type="PRINTS" id="PR00792">
    <property type="entry name" value="PEPSIN"/>
</dbReference>
<dbReference type="Pfam" id="PF14541">
    <property type="entry name" value="TAXi_C"/>
    <property type="match status" value="1"/>
</dbReference>
<feature type="active site" evidence="6">
    <location>
        <position position="286"/>
    </location>
</feature>
<dbReference type="PROSITE" id="PS51767">
    <property type="entry name" value="PEPTIDASE_A1"/>
    <property type="match status" value="1"/>
</dbReference>
<keyword evidence="4 7" id="KW-0378">Hydrolase</keyword>
<dbReference type="InterPro" id="IPR032861">
    <property type="entry name" value="TAXi_N"/>
</dbReference>
<evidence type="ECO:0000256" key="4">
    <source>
        <dbReference type="ARBA" id="ARBA00022801"/>
    </source>
</evidence>
<dbReference type="InterPro" id="IPR021109">
    <property type="entry name" value="Peptidase_aspartic_dom_sf"/>
</dbReference>
<organism evidence="9 10">
    <name type="scientific">Heracleum sosnowskyi</name>
    <dbReference type="NCBI Taxonomy" id="360622"/>
    <lineage>
        <taxon>Eukaryota</taxon>
        <taxon>Viridiplantae</taxon>
        <taxon>Streptophyta</taxon>
        <taxon>Embryophyta</taxon>
        <taxon>Tracheophyta</taxon>
        <taxon>Spermatophyta</taxon>
        <taxon>Magnoliopsida</taxon>
        <taxon>eudicotyledons</taxon>
        <taxon>Gunneridae</taxon>
        <taxon>Pentapetalae</taxon>
        <taxon>asterids</taxon>
        <taxon>campanulids</taxon>
        <taxon>Apiales</taxon>
        <taxon>Apiaceae</taxon>
        <taxon>Apioideae</taxon>
        <taxon>apioid superclade</taxon>
        <taxon>Tordylieae</taxon>
        <taxon>Tordyliinae</taxon>
        <taxon>Heracleum</taxon>
    </lineage>
</organism>
<dbReference type="Pfam" id="PF14543">
    <property type="entry name" value="TAXi_N"/>
    <property type="match status" value="1"/>
</dbReference>
<feature type="active site" evidence="6">
    <location>
        <position position="77"/>
    </location>
</feature>
<dbReference type="Gene3D" id="2.40.70.10">
    <property type="entry name" value="Acid Proteases"/>
    <property type="match status" value="2"/>
</dbReference>
<dbReference type="PROSITE" id="PS00141">
    <property type="entry name" value="ASP_PROTEASE"/>
    <property type="match status" value="1"/>
</dbReference>
<dbReference type="FunFam" id="2.40.70.10:FF:000046">
    <property type="entry name" value="Aspartic proteinase PCS1"/>
    <property type="match status" value="1"/>
</dbReference>
<dbReference type="GO" id="GO:0004190">
    <property type="term" value="F:aspartic-type endopeptidase activity"/>
    <property type="evidence" value="ECO:0007669"/>
    <property type="project" value="UniProtKB-KW"/>
</dbReference>
<dbReference type="FunFam" id="2.40.70.10:FF:000073">
    <property type="entry name" value="Aspartic proteinase PCS1"/>
    <property type="match status" value="1"/>
</dbReference>
<reference evidence="9" key="2">
    <citation type="submission" date="2023-05" db="EMBL/GenBank/DDBJ databases">
        <authorList>
            <person name="Schelkunov M.I."/>
        </authorList>
    </citation>
    <scope>NUCLEOTIDE SEQUENCE</scope>
    <source>
        <strain evidence="9">Hsosn_3</strain>
        <tissue evidence="9">Leaf</tissue>
    </source>
</reference>
<sequence>MKVSFSVVYFIAIQTQIYLCFGNVTATQMLVLPLMIQQTGSGSWPRGLNKLNFQHNVTLTVSLSVGTPQQNVTMVLDTGSELSWLQCNNSGLARPVFDPTQSSTYTPVNCSSPTCTTQTRDFPIPTSCDSNKHCHATLSYADATSSEGNLASDTFNIGASGMPGTIFGCMDSGSSSNTGEDNKTTGLMGMNRGPLSFVSQMNFSKFSYCIPGSDHLGVLVFSDGNSTWLKSLNYTPLIQISTPLPYFDRSAYTVHLQGIKVSEKILPLPKSILEPDHTGAGQTMIDSGTQFSFLLGPAYSALKNDFLNQTNGTLRVLDDPDYAFQGAMDLCYLLPLNKTTLPVLPSISLMFDGAEMNISGDKLLYTVPGEVRHNSSVACLTFGNSDLLGIEAYIIGHHHQQNLWIEFDLENSRVGIAPVQCDIASQKIRS</sequence>
<comment type="similarity">
    <text evidence="1 7">Belongs to the peptidase A1 family.</text>
</comment>
<evidence type="ECO:0000313" key="10">
    <source>
        <dbReference type="Proteomes" id="UP001237642"/>
    </source>
</evidence>
<keyword evidence="3 7" id="KW-0064">Aspartyl protease</keyword>
<dbReference type="SUPFAM" id="SSF50630">
    <property type="entry name" value="Acid proteases"/>
    <property type="match status" value="1"/>
</dbReference>
<reference evidence="9" key="1">
    <citation type="submission" date="2023-02" db="EMBL/GenBank/DDBJ databases">
        <title>Genome of toxic invasive species Heracleum sosnowskyi carries increased number of genes despite the absence of recent whole-genome duplications.</title>
        <authorList>
            <person name="Schelkunov M."/>
            <person name="Shtratnikova V."/>
            <person name="Makarenko M."/>
            <person name="Klepikova A."/>
            <person name="Omelchenko D."/>
            <person name="Novikova G."/>
            <person name="Obukhova E."/>
            <person name="Bogdanov V."/>
            <person name="Penin A."/>
            <person name="Logacheva M."/>
        </authorList>
    </citation>
    <scope>NUCLEOTIDE SEQUENCE</scope>
    <source>
        <strain evidence="9">Hsosn_3</strain>
        <tissue evidence="9">Leaf</tissue>
    </source>
</reference>
<evidence type="ECO:0000256" key="3">
    <source>
        <dbReference type="ARBA" id="ARBA00022750"/>
    </source>
</evidence>
<dbReference type="InterPro" id="IPR033121">
    <property type="entry name" value="PEPTIDASE_A1"/>
</dbReference>
<dbReference type="InterPro" id="IPR034161">
    <property type="entry name" value="Pepsin-like_plant"/>
</dbReference>
<dbReference type="GO" id="GO:0006508">
    <property type="term" value="P:proteolysis"/>
    <property type="evidence" value="ECO:0007669"/>
    <property type="project" value="UniProtKB-KW"/>
</dbReference>
<evidence type="ECO:0000256" key="6">
    <source>
        <dbReference type="PIRSR" id="PIRSR601461-1"/>
    </source>
</evidence>
<keyword evidence="2 7" id="KW-0645">Protease</keyword>
<keyword evidence="5" id="KW-0325">Glycoprotein</keyword>
<accession>A0AAD8HFS6</accession>
<dbReference type="PANTHER" id="PTHR47965">
    <property type="entry name" value="ASPARTYL PROTEASE-RELATED"/>
    <property type="match status" value="1"/>
</dbReference>
<evidence type="ECO:0000259" key="8">
    <source>
        <dbReference type="PROSITE" id="PS51767"/>
    </source>
</evidence>
<dbReference type="Proteomes" id="UP001237642">
    <property type="component" value="Unassembled WGS sequence"/>
</dbReference>